<proteinExistence type="inferred from homology"/>
<dbReference type="InterPro" id="IPR050131">
    <property type="entry name" value="Peptidase_S8_subtilisin-like"/>
</dbReference>
<dbReference type="PROSITE" id="PS00138">
    <property type="entry name" value="SUBTILASE_SER"/>
    <property type="match status" value="1"/>
</dbReference>
<feature type="compositionally biased region" description="Basic and acidic residues" evidence="7">
    <location>
        <begin position="1"/>
        <end position="24"/>
    </location>
</feature>
<dbReference type="RefSeq" id="WP_307684143.1">
    <property type="nucleotide sequence ID" value="NZ_JAUSRD010000002.1"/>
</dbReference>
<dbReference type="PANTHER" id="PTHR43806">
    <property type="entry name" value="PEPTIDASE S8"/>
    <property type="match status" value="1"/>
</dbReference>
<comment type="caution">
    <text evidence="9">The sequence shown here is derived from an EMBL/GenBank/DDBJ whole genome shotgun (WGS) entry which is preliminary data.</text>
</comment>
<dbReference type="InterPro" id="IPR023827">
    <property type="entry name" value="Peptidase_S8_Asp-AS"/>
</dbReference>
<dbReference type="PRINTS" id="PR00723">
    <property type="entry name" value="SUBTILISIN"/>
</dbReference>
<dbReference type="GO" id="GO:0006508">
    <property type="term" value="P:proteolysis"/>
    <property type="evidence" value="ECO:0007669"/>
    <property type="project" value="UniProtKB-KW"/>
</dbReference>
<dbReference type="InterPro" id="IPR023828">
    <property type="entry name" value="Peptidase_S8_Ser-AS"/>
</dbReference>
<dbReference type="Proteomes" id="UP001242045">
    <property type="component" value="Unassembled WGS sequence"/>
</dbReference>
<dbReference type="AlphaFoldDB" id="A0AAW8CL44"/>
<evidence type="ECO:0000256" key="5">
    <source>
        <dbReference type="PROSITE-ProRule" id="PRU01240"/>
    </source>
</evidence>
<dbReference type="Gene3D" id="3.40.50.200">
    <property type="entry name" value="Peptidase S8/S53 domain"/>
    <property type="match status" value="1"/>
</dbReference>
<name>A0AAW8CL44_9BURK</name>
<feature type="active site" description="Charge relay system" evidence="5">
    <location>
        <position position="318"/>
    </location>
</feature>
<keyword evidence="2 5" id="KW-0645">Protease</keyword>
<dbReference type="Pfam" id="PF00082">
    <property type="entry name" value="Peptidase_S8"/>
    <property type="match status" value="1"/>
</dbReference>
<dbReference type="InterPro" id="IPR036852">
    <property type="entry name" value="Peptidase_S8/S53_dom_sf"/>
</dbReference>
<evidence type="ECO:0000256" key="2">
    <source>
        <dbReference type="ARBA" id="ARBA00022670"/>
    </source>
</evidence>
<organism evidence="9 10">
    <name type="scientific">Variovorax boronicumulans</name>
    <dbReference type="NCBI Taxonomy" id="436515"/>
    <lineage>
        <taxon>Bacteria</taxon>
        <taxon>Pseudomonadati</taxon>
        <taxon>Pseudomonadota</taxon>
        <taxon>Betaproteobacteria</taxon>
        <taxon>Burkholderiales</taxon>
        <taxon>Comamonadaceae</taxon>
        <taxon>Variovorax</taxon>
    </lineage>
</organism>
<reference evidence="9" key="1">
    <citation type="submission" date="2023-07" db="EMBL/GenBank/DDBJ databases">
        <title>Sorghum-associated microbial communities from plants grown in Nebraska, USA.</title>
        <authorList>
            <person name="Schachtman D."/>
        </authorList>
    </citation>
    <scope>NUCLEOTIDE SEQUENCE</scope>
    <source>
        <strain evidence="9">DS3754</strain>
    </source>
</reference>
<accession>A0AAW8CL44</accession>
<evidence type="ECO:0000256" key="4">
    <source>
        <dbReference type="ARBA" id="ARBA00022825"/>
    </source>
</evidence>
<sequence>MAAASKRQEAPKRTPVARDTRDTGRAQQQQQARGEISKSDGENIERLLQALRLRRMVAEPKFSDDVIVWPSRSAAPGGAELATLSAINLGNSAEALGQRVEGRGVPRMKLVKQIDDVSVMKANSSALLAMRRNTPGLRIAPAAWAYLQYIRPLGDEMDSSAIQVAPGAKVKRFELHLADPQGKPVAGVRVKALVNWDGAHVPAVTDSRGIADLGIPVLYPRVEMILVEPEHTHWSVFVKGFDRVAAPKRLNVQALPLVPDSFQLLANYAPYDPEAGAGVTVGVIDSGVGPHADIAVAGGACFVTGENAADFLDNGIGHGTHVAGIIAGRKAEATGIHGLAPACRLLAYRVCPKSGERGRAKSTDIASALERAIADGCHIVNISMGSLEPMPEMPDVLQRARDAGVVVFAATGNDGQPLLRYPARYSHTMAVGALGRDGTFPADCPESFQESEIRRKKEFVAEFSNYGLSTDFIGPGVAVLSTFPGNRYAMMSGTSMATPYTSGMAARLLSGNSKLLNMPNGPDKADAIVTMLSQAAQKVGWPAEYEGFGVLKK</sequence>
<dbReference type="InterPro" id="IPR015500">
    <property type="entry name" value="Peptidase_S8_subtilisin-rel"/>
</dbReference>
<dbReference type="InterPro" id="IPR000209">
    <property type="entry name" value="Peptidase_S8/S53_dom"/>
</dbReference>
<comment type="similarity">
    <text evidence="1 5 6">Belongs to the peptidase S8 family.</text>
</comment>
<dbReference type="EMBL" id="JAUSRD010000002">
    <property type="protein sequence ID" value="MDP9892093.1"/>
    <property type="molecule type" value="Genomic_DNA"/>
</dbReference>
<dbReference type="SUPFAM" id="SSF52743">
    <property type="entry name" value="Subtilisin-like"/>
    <property type="match status" value="1"/>
</dbReference>
<feature type="domain" description="Peptidase S8/S53" evidence="8">
    <location>
        <begin position="276"/>
        <end position="514"/>
    </location>
</feature>
<dbReference type="EC" id="3.4.21.62" evidence="9"/>
<dbReference type="GO" id="GO:0004252">
    <property type="term" value="F:serine-type endopeptidase activity"/>
    <property type="evidence" value="ECO:0007669"/>
    <property type="project" value="UniProtKB-UniRule"/>
</dbReference>
<evidence type="ECO:0000313" key="10">
    <source>
        <dbReference type="Proteomes" id="UP001242045"/>
    </source>
</evidence>
<dbReference type="InterPro" id="IPR022398">
    <property type="entry name" value="Peptidase_S8_His-AS"/>
</dbReference>
<feature type="compositionally biased region" description="Low complexity" evidence="7">
    <location>
        <begin position="25"/>
        <end position="34"/>
    </location>
</feature>
<evidence type="ECO:0000256" key="6">
    <source>
        <dbReference type="RuleBase" id="RU003355"/>
    </source>
</evidence>
<feature type="active site" description="Charge relay system" evidence="5">
    <location>
        <position position="495"/>
    </location>
</feature>
<evidence type="ECO:0000256" key="7">
    <source>
        <dbReference type="SAM" id="MobiDB-lite"/>
    </source>
</evidence>
<feature type="region of interest" description="Disordered" evidence="7">
    <location>
        <begin position="1"/>
        <end position="40"/>
    </location>
</feature>
<evidence type="ECO:0000313" key="9">
    <source>
        <dbReference type="EMBL" id="MDP9892093.1"/>
    </source>
</evidence>
<gene>
    <name evidence="9" type="ORF">J2W31_001196</name>
</gene>
<evidence type="ECO:0000256" key="3">
    <source>
        <dbReference type="ARBA" id="ARBA00022801"/>
    </source>
</evidence>
<dbReference type="PROSITE" id="PS51892">
    <property type="entry name" value="SUBTILASE"/>
    <property type="match status" value="1"/>
</dbReference>
<keyword evidence="4 5" id="KW-0720">Serine protease</keyword>
<protein>
    <submittedName>
        <fullName evidence="9">Subtilisin</fullName>
        <ecNumber evidence="9">3.4.21.62</ecNumber>
    </submittedName>
</protein>
<dbReference type="PROSITE" id="PS00137">
    <property type="entry name" value="SUBTILASE_HIS"/>
    <property type="match status" value="1"/>
</dbReference>
<dbReference type="PANTHER" id="PTHR43806:SF11">
    <property type="entry name" value="CEREVISIN-RELATED"/>
    <property type="match status" value="1"/>
</dbReference>
<keyword evidence="3 5" id="KW-0378">Hydrolase</keyword>
<dbReference type="PROSITE" id="PS00136">
    <property type="entry name" value="SUBTILASE_ASP"/>
    <property type="match status" value="1"/>
</dbReference>
<evidence type="ECO:0000256" key="1">
    <source>
        <dbReference type="ARBA" id="ARBA00011073"/>
    </source>
</evidence>
<feature type="active site" description="Charge relay system" evidence="5">
    <location>
        <position position="285"/>
    </location>
</feature>
<evidence type="ECO:0000259" key="8">
    <source>
        <dbReference type="Pfam" id="PF00082"/>
    </source>
</evidence>